<dbReference type="InterPro" id="IPR023214">
    <property type="entry name" value="HAD_sf"/>
</dbReference>
<dbReference type="EMBL" id="NOUW01000029">
    <property type="protein sequence ID" value="PDX88905.1"/>
    <property type="molecule type" value="Genomic_DNA"/>
</dbReference>
<reference evidence="1 2" key="1">
    <citation type="journal article" date="2017" name="Front. Microbiol.">
        <title>New Insights into the Diversity of the Genus Faecalibacterium.</title>
        <authorList>
            <person name="Benevides L."/>
            <person name="Burman S."/>
            <person name="Martin R."/>
            <person name="Robert V."/>
            <person name="Thomas M."/>
            <person name="Miquel S."/>
            <person name="Chain F."/>
            <person name="Sokol H."/>
            <person name="Bermudez-Humaran L.G."/>
            <person name="Morrison M."/>
            <person name="Langella P."/>
            <person name="Azevedo V.A."/>
            <person name="Chatel J.M."/>
            <person name="Soares S."/>
        </authorList>
    </citation>
    <scope>NUCLEOTIDE SEQUENCE [LARGE SCALE GENOMIC DNA]</scope>
    <source>
        <strain evidence="1 2">AHMP21</strain>
    </source>
</reference>
<proteinExistence type="predicted"/>
<dbReference type="AlphaFoldDB" id="A0A2A7BC11"/>
<evidence type="ECO:0000313" key="1">
    <source>
        <dbReference type="EMBL" id="PDX88905.1"/>
    </source>
</evidence>
<dbReference type="SFLD" id="SFLDG01140">
    <property type="entry name" value="C2.B:_Phosphomannomutase_and_P"/>
    <property type="match status" value="1"/>
</dbReference>
<organism evidence="1 2">
    <name type="scientific">Faecalibacterium prausnitzii</name>
    <dbReference type="NCBI Taxonomy" id="853"/>
    <lineage>
        <taxon>Bacteria</taxon>
        <taxon>Bacillati</taxon>
        <taxon>Bacillota</taxon>
        <taxon>Clostridia</taxon>
        <taxon>Eubacteriales</taxon>
        <taxon>Oscillospiraceae</taxon>
        <taxon>Faecalibacterium</taxon>
    </lineage>
</organism>
<protein>
    <submittedName>
        <fullName evidence="1">HAD family hydrolase</fullName>
    </submittedName>
</protein>
<dbReference type="GO" id="GO:0000287">
    <property type="term" value="F:magnesium ion binding"/>
    <property type="evidence" value="ECO:0007669"/>
    <property type="project" value="TreeGrafter"/>
</dbReference>
<dbReference type="RefSeq" id="WP_097771356.1">
    <property type="nucleotide sequence ID" value="NZ_NOUW01000029.1"/>
</dbReference>
<dbReference type="NCBIfam" id="TIGR01484">
    <property type="entry name" value="HAD-SF-IIB"/>
    <property type="match status" value="1"/>
</dbReference>
<dbReference type="GO" id="GO:0016791">
    <property type="term" value="F:phosphatase activity"/>
    <property type="evidence" value="ECO:0007669"/>
    <property type="project" value="TreeGrafter"/>
</dbReference>
<dbReference type="InterPro" id="IPR036412">
    <property type="entry name" value="HAD-like_sf"/>
</dbReference>
<sequence length="276" mass="30679">MDKIRLIASDMDATLLDEQSQLPAGFEETIHALAELGIRFAPASGRPLYTLEAMFPTLQDELVFIGDNGGAIRWKGQNLFTSEMSPEGWRALNRLTREQGDIAVLCGLESAYVERPFAVHDAVLRHFYTKIEYVDRLEDVAAPADKFTIYLPQHNAQQAYDTVYASQRSIYSVAVAGECWVDIMNPGVHKGAALQTLGQLWGLPSESIMAFGDTYNDAEMLRTAKYGFLMENGSEPLRQKVPFLAPSHREAGVMQVLHRVLAQNGCVCPEDFVPAH</sequence>
<dbReference type="InterPro" id="IPR006379">
    <property type="entry name" value="HAD-SF_hydro_IIB"/>
</dbReference>
<keyword evidence="1" id="KW-0378">Hydrolase</keyword>
<gene>
    <name evidence="1" type="ORF">CHR61_10895</name>
</gene>
<dbReference type="SFLD" id="SFLDS00003">
    <property type="entry name" value="Haloacid_Dehalogenase"/>
    <property type="match status" value="1"/>
</dbReference>
<dbReference type="NCBIfam" id="TIGR00099">
    <property type="entry name" value="Cof-subfamily"/>
    <property type="match status" value="1"/>
</dbReference>
<comment type="caution">
    <text evidence="1">The sequence shown here is derived from an EMBL/GenBank/DDBJ whole genome shotgun (WGS) entry which is preliminary data.</text>
</comment>
<accession>A0A2A7BC11</accession>
<evidence type="ECO:0000313" key="2">
    <source>
        <dbReference type="Proteomes" id="UP000220438"/>
    </source>
</evidence>
<dbReference type="SUPFAM" id="SSF56784">
    <property type="entry name" value="HAD-like"/>
    <property type="match status" value="1"/>
</dbReference>
<dbReference type="Proteomes" id="UP000220438">
    <property type="component" value="Unassembled WGS sequence"/>
</dbReference>
<dbReference type="GO" id="GO:0005829">
    <property type="term" value="C:cytosol"/>
    <property type="evidence" value="ECO:0007669"/>
    <property type="project" value="TreeGrafter"/>
</dbReference>
<dbReference type="Gene3D" id="3.40.50.1000">
    <property type="entry name" value="HAD superfamily/HAD-like"/>
    <property type="match status" value="1"/>
</dbReference>
<dbReference type="InterPro" id="IPR000150">
    <property type="entry name" value="Cof"/>
</dbReference>
<dbReference type="Pfam" id="PF08282">
    <property type="entry name" value="Hydrolase_3"/>
    <property type="match status" value="1"/>
</dbReference>
<dbReference type="PANTHER" id="PTHR10000:SF53">
    <property type="entry name" value="5-AMINO-6-(5-PHOSPHO-D-RIBITYLAMINO)URACIL PHOSPHATASE YBJI-RELATED"/>
    <property type="match status" value="1"/>
</dbReference>
<name>A0A2A7BC11_9FIRM</name>
<dbReference type="Gene3D" id="3.30.1240.10">
    <property type="match status" value="1"/>
</dbReference>
<dbReference type="PANTHER" id="PTHR10000">
    <property type="entry name" value="PHOSPHOSERINE PHOSPHATASE"/>
    <property type="match status" value="1"/>
</dbReference>